<dbReference type="PANTHER" id="PTHR46623">
    <property type="entry name" value="CARBOXYMETHYLENEBUTENOLIDASE-RELATED"/>
    <property type="match status" value="1"/>
</dbReference>
<accession>A0ABN2QKL6</accession>
<dbReference type="InterPro" id="IPR029058">
    <property type="entry name" value="AB_hydrolase_fold"/>
</dbReference>
<name>A0ABN2QKL6_9ACTN</name>
<evidence type="ECO:0000259" key="1">
    <source>
        <dbReference type="Pfam" id="PF01738"/>
    </source>
</evidence>
<evidence type="ECO:0000313" key="3">
    <source>
        <dbReference type="Proteomes" id="UP001499854"/>
    </source>
</evidence>
<protein>
    <submittedName>
        <fullName evidence="2">Dienelactone hydrolase family protein</fullName>
    </submittedName>
</protein>
<dbReference type="Pfam" id="PF01738">
    <property type="entry name" value="DLH"/>
    <property type="match status" value="1"/>
</dbReference>
<keyword evidence="2" id="KW-0378">Hydrolase</keyword>
<dbReference type="Gene3D" id="3.40.50.1820">
    <property type="entry name" value="alpha/beta hydrolase"/>
    <property type="match status" value="1"/>
</dbReference>
<sequence>MAAMQTAMTNAIQAGTVHFAGNDGAEIEAYLAVPQNDAPRGGVVLIHHLPGYDEATREFARTFAVHGYDAVVPNLYSREGGPGISHEDAAAAVRADGGVPDERLVADVGAAAAYLRSLPTSNGRVGTIGYCSGGRQSLLAACSLELQAAVDNYGAFVMSDTPEGIGLRATSLESLLPGLSCPLLGNFGADDTHPSPEETARLAEALDKLGKTYDFKTYEGAGHAFFNVNRVSYRAEAAMDAWDRIFAFFQANLS</sequence>
<dbReference type="SUPFAM" id="SSF53474">
    <property type="entry name" value="alpha/beta-Hydrolases"/>
    <property type="match status" value="1"/>
</dbReference>
<dbReference type="PANTHER" id="PTHR46623:SF6">
    <property type="entry name" value="ALPHA_BETA-HYDROLASES SUPERFAMILY PROTEIN"/>
    <property type="match status" value="1"/>
</dbReference>
<organism evidence="2 3">
    <name type="scientific">Catenulispora subtropica</name>
    <dbReference type="NCBI Taxonomy" id="450798"/>
    <lineage>
        <taxon>Bacteria</taxon>
        <taxon>Bacillati</taxon>
        <taxon>Actinomycetota</taxon>
        <taxon>Actinomycetes</taxon>
        <taxon>Catenulisporales</taxon>
        <taxon>Catenulisporaceae</taxon>
        <taxon>Catenulispora</taxon>
    </lineage>
</organism>
<keyword evidence="3" id="KW-1185">Reference proteome</keyword>
<dbReference type="EMBL" id="BAAAQM010000002">
    <property type="protein sequence ID" value="GAA1954157.1"/>
    <property type="molecule type" value="Genomic_DNA"/>
</dbReference>
<comment type="caution">
    <text evidence="2">The sequence shown here is derived from an EMBL/GenBank/DDBJ whole genome shotgun (WGS) entry which is preliminary data.</text>
</comment>
<reference evidence="2 3" key="1">
    <citation type="journal article" date="2019" name="Int. J. Syst. Evol. Microbiol.">
        <title>The Global Catalogue of Microorganisms (GCM) 10K type strain sequencing project: providing services to taxonomists for standard genome sequencing and annotation.</title>
        <authorList>
            <consortium name="The Broad Institute Genomics Platform"/>
            <consortium name="The Broad Institute Genome Sequencing Center for Infectious Disease"/>
            <person name="Wu L."/>
            <person name="Ma J."/>
        </authorList>
    </citation>
    <scope>NUCLEOTIDE SEQUENCE [LARGE SCALE GENOMIC DNA]</scope>
    <source>
        <strain evidence="2 3">JCM 16013</strain>
    </source>
</reference>
<dbReference type="InterPro" id="IPR051049">
    <property type="entry name" value="Dienelactone_hydrolase-like"/>
</dbReference>
<gene>
    <name evidence="2" type="ORF">GCM10009838_06930</name>
</gene>
<dbReference type="Proteomes" id="UP001499854">
    <property type="component" value="Unassembled WGS sequence"/>
</dbReference>
<dbReference type="InterPro" id="IPR002925">
    <property type="entry name" value="Dienelactn_hydro"/>
</dbReference>
<dbReference type="RefSeq" id="WP_425558523.1">
    <property type="nucleotide sequence ID" value="NZ_BAAAQM010000002.1"/>
</dbReference>
<evidence type="ECO:0000313" key="2">
    <source>
        <dbReference type="EMBL" id="GAA1954157.1"/>
    </source>
</evidence>
<feature type="domain" description="Dienelactone hydrolase" evidence="1">
    <location>
        <begin position="27"/>
        <end position="251"/>
    </location>
</feature>
<proteinExistence type="predicted"/>
<dbReference type="GO" id="GO:0016787">
    <property type="term" value="F:hydrolase activity"/>
    <property type="evidence" value="ECO:0007669"/>
    <property type="project" value="UniProtKB-KW"/>
</dbReference>